<dbReference type="SMART" id="SM00906">
    <property type="entry name" value="Fungal_trans"/>
    <property type="match status" value="1"/>
</dbReference>
<evidence type="ECO:0000256" key="5">
    <source>
        <dbReference type="ARBA" id="ARBA00023242"/>
    </source>
</evidence>
<dbReference type="PANTHER" id="PTHR47171">
    <property type="entry name" value="FARA-RELATED"/>
    <property type="match status" value="1"/>
</dbReference>
<keyword evidence="1" id="KW-0862">Zinc</keyword>
<dbReference type="AlphaFoldDB" id="A0A6V8GYT5"/>
<organism evidence="8 9">
    <name type="scientific">Talaromyces pinophilus</name>
    <name type="common">Penicillium pinophilum</name>
    <dbReference type="NCBI Taxonomy" id="128442"/>
    <lineage>
        <taxon>Eukaryota</taxon>
        <taxon>Fungi</taxon>
        <taxon>Dikarya</taxon>
        <taxon>Ascomycota</taxon>
        <taxon>Pezizomycotina</taxon>
        <taxon>Eurotiomycetes</taxon>
        <taxon>Eurotiomycetidae</taxon>
        <taxon>Eurotiales</taxon>
        <taxon>Trichocomaceae</taxon>
        <taxon>Talaromyces</taxon>
        <taxon>Talaromyces sect. Talaromyces</taxon>
    </lineage>
</organism>
<dbReference type="InterPro" id="IPR052073">
    <property type="entry name" value="Amide_Lactam_Regulators"/>
</dbReference>
<evidence type="ECO:0000259" key="7">
    <source>
        <dbReference type="SMART" id="SM00906"/>
    </source>
</evidence>
<dbReference type="CDD" id="cd12148">
    <property type="entry name" value="fungal_TF_MHR"/>
    <property type="match status" value="1"/>
</dbReference>
<keyword evidence="5" id="KW-0539">Nucleus</keyword>
<name>A0A6V8GYT5_TALPI</name>
<feature type="domain" description="Xylanolytic transcriptional activator regulatory" evidence="7">
    <location>
        <begin position="272"/>
        <end position="344"/>
    </location>
</feature>
<dbReference type="PANTHER" id="PTHR47171:SF4">
    <property type="entry name" value="ACETAMIDASE REGULATORY PROTEIN"/>
    <property type="match status" value="1"/>
</dbReference>
<keyword evidence="4" id="KW-0804">Transcription</keyword>
<evidence type="ECO:0000256" key="1">
    <source>
        <dbReference type="ARBA" id="ARBA00022833"/>
    </source>
</evidence>
<reference evidence="9" key="1">
    <citation type="journal article" date="2015" name="Genome Announc.">
        <title>Draft genome sequence of Talaromyces cellulolyticus strain Y-94, a source of lignocellulosic biomass-degrading enzymes.</title>
        <authorList>
            <person name="Fujii T."/>
            <person name="Koike H."/>
            <person name="Sawayama S."/>
            <person name="Yano S."/>
            <person name="Inoue H."/>
        </authorList>
    </citation>
    <scope>NUCLEOTIDE SEQUENCE [LARGE SCALE GENOMIC DNA]</scope>
    <source>
        <strain evidence="9">Y-94</strain>
    </source>
</reference>
<dbReference type="InterPro" id="IPR007219">
    <property type="entry name" value="XnlR_reg_dom"/>
</dbReference>
<dbReference type="GO" id="GO:0008270">
    <property type="term" value="F:zinc ion binding"/>
    <property type="evidence" value="ECO:0007669"/>
    <property type="project" value="InterPro"/>
</dbReference>
<evidence type="ECO:0000313" key="9">
    <source>
        <dbReference type="Proteomes" id="UP000053095"/>
    </source>
</evidence>
<keyword evidence="3" id="KW-0238">DNA-binding</keyword>
<dbReference type="GO" id="GO:0003677">
    <property type="term" value="F:DNA binding"/>
    <property type="evidence" value="ECO:0007669"/>
    <property type="project" value="UniProtKB-KW"/>
</dbReference>
<keyword evidence="9" id="KW-1185">Reference proteome</keyword>
<feature type="region of interest" description="Disordered" evidence="6">
    <location>
        <begin position="87"/>
        <end position="112"/>
    </location>
</feature>
<evidence type="ECO:0000256" key="4">
    <source>
        <dbReference type="ARBA" id="ARBA00023163"/>
    </source>
</evidence>
<sequence length="643" mass="72623">MQTFQTTEPVQDLPASRPTIPERRKRRRLGSAGEGGFQHGKQLPGPSKRRSNVITTGKDRHITDNGDELAPANPATADLVFENDATGENQDQEDEEGAETQPETAEEQGGDSELAKQHLVEFFSQDLLDSPPISWRLTYAPRVLRESKRVPTPNLIPKDAFVLPPRHVSDVLIAAYFRHVHPWLPIIDRENFLTAYETSGQTPPLLLVQALCLAGSHVQTSFDNTQDLKVAFFRRTKALFDGRYEEDRMHMVQAALLMTWFSDGGDDVCANAWWWIGVASRVAIGLGMHRDVEPSKMPEGDKRTWRRIWWCLVQFDLLVSLCYGRPQNINLDDCDAPPLSIDDFDSSSTSTQAQFLKSFKAQADQNESLRFADDALASWLINLPPELRRSKIRDSTPQIDPSPLLLHLTYHAVLVQLHRLRGPITSNGFRDMIGSVNDQICGDSASNIVQIFDQLSQLSALKQCWFWAPSSLFAAMLQLKLQLQCDNAIIALRAREDYESGLHSLSLLSRHWLLAASVSRLFRSDSIKPGRGRIRPQNEQIRRTGKGTAEIYLESESPSFTVSSAGQPDTTPSNAYTQQLAVEDQNMDWIHLFPFGGEEVQEDYMHFQPNRWQDSLAEWQTLYWSDSVTSLMMPETSNNHPAQ</sequence>
<protein>
    <recommendedName>
        <fullName evidence="7">Xylanolytic transcriptional activator regulatory domain-containing protein</fullName>
    </recommendedName>
</protein>
<evidence type="ECO:0000256" key="3">
    <source>
        <dbReference type="ARBA" id="ARBA00023125"/>
    </source>
</evidence>
<dbReference type="Proteomes" id="UP000053095">
    <property type="component" value="Unassembled WGS sequence"/>
</dbReference>
<feature type="region of interest" description="Disordered" evidence="6">
    <location>
        <begin position="1"/>
        <end position="73"/>
    </location>
</feature>
<keyword evidence="2" id="KW-0805">Transcription regulation</keyword>
<evidence type="ECO:0000313" key="8">
    <source>
        <dbReference type="EMBL" id="GAM34210.1"/>
    </source>
</evidence>
<accession>A0A6V8GYT5</accession>
<feature type="compositionally biased region" description="Acidic residues" evidence="6">
    <location>
        <begin position="90"/>
        <end position="110"/>
    </location>
</feature>
<dbReference type="GO" id="GO:0006351">
    <property type="term" value="P:DNA-templated transcription"/>
    <property type="evidence" value="ECO:0007669"/>
    <property type="project" value="InterPro"/>
</dbReference>
<dbReference type="Pfam" id="PF04082">
    <property type="entry name" value="Fungal_trans"/>
    <property type="match status" value="1"/>
</dbReference>
<comment type="caution">
    <text evidence="8">The sequence shown here is derived from an EMBL/GenBank/DDBJ whole genome shotgun (WGS) entry which is preliminary data.</text>
</comment>
<gene>
    <name evidence="8" type="ORF">TCE0_015r01638</name>
</gene>
<dbReference type="EMBL" id="DF933811">
    <property type="protein sequence ID" value="GAM34210.1"/>
    <property type="molecule type" value="Genomic_DNA"/>
</dbReference>
<proteinExistence type="predicted"/>
<evidence type="ECO:0000256" key="2">
    <source>
        <dbReference type="ARBA" id="ARBA00023015"/>
    </source>
</evidence>
<evidence type="ECO:0000256" key="6">
    <source>
        <dbReference type="SAM" id="MobiDB-lite"/>
    </source>
</evidence>